<dbReference type="PROSITE" id="PS01031">
    <property type="entry name" value="SHSP"/>
    <property type="match status" value="1"/>
</dbReference>
<dbReference type="Pfam" id="PF00011">
    <property type="entry name" value="HSP20"/>
    <property type="match status" value="1"/>
</dbReference>
<dbReference type="GeneID" id="33896990"/>
<evidence type="ECO:0000259" key="3">
    <source>
        <dbReference type="PROSITE" id="PS01031"/>
    </source>
</evidence>
<dbReference type="EMBL" id="FMIK01000024">
    <property type="protein sequence ID" value="SCL91369.1"/>
    <property type="molecule type" value="Genomic_DNA"/>
</dbReference>
<dbReference type="AlphaFoldDB" id="A0AAX2CGQ9"/>
<organism evidence="4 5">
    <name type="scientific">Bacillus cytotoxicus</name>
    <dbReference type="NCBI Taxonomy" id="580165"/>
    <lineage>
        <taxon>Bacteria</taxon>
        <taxon>Bacillati</taxon>
        <taxon>Bacillota</taxon>
        <taxon>Bacilli</taxon>
        <taxon>Bacillales</taxon>
        <taxon>Bacillaceae</taxon>
        <taxon>Bacillus</taxon>
        <taxon>Bacillus cereus group</taxon>
    </lineage>
</organism>
<comment type="similarity">
    <text evidence="1 2">Belongs to the small heat shock protein (HSP20) family.</text>
</comment>
<dbReference type="Proteomes" id="UP000242164">
    <property type="component" value="Unassembled WGS sequence"/>
</dbReference>
<proteinExistence type="inferred from homology"/>
<evidence type="ECO:0000256" key="1">
    <source>
        <dbReference type="PROSITE-ProRule" id="PRU00285"/>
    </source>
</evidence>
<evidence type="ECO:0000313" key="5">
    <source>
        <dbReference type="Proteomes" id="UP000242164"/>
    </source>
</evidence>
<dbReference type="RefSeq" id="WP_012094145.1">
    <property type="nucleotide sequence ID" value="NZ_CP024096.1"/>
</dbReference>
<name>A0AAX2CGQ9_9BACI</name>
<evidence type="ECO:0000256" key="2">
    <source>
        <dbReference type="RuleBase" id="RU003616"/>
    </source>
</evidence>
<reference evidence="4 5" key="1">
    <citation type="submission" date="2016-08" db="EMBL/GenBank/DDBJ databases">
        <authorList>
            <person name="Loux V."/>
            <person name="Rue O."/>
        </authorList>
    </citation>
    <scope>NUCLEOTIDE SEQUENCE [LARGE SCALE GENOMIC DNA]</scope>
    <source>
        <strain evidence="4 5">AFSSA_08CEB44bac</strain>
    </source>
</reference>
<dbReference type="Gene3D" id="2.60.40.790">
    <property type="match status" value="1"/>
</dbReference>
<dbReference type="CDD" id="cd06471">
    <property type="entry name" value="ACD_LpsHSP_like"/>
    <property type="match status" value="1"/>
</dbReference>
<dbReference type="SUPFAM" id="SSF49764">
    <property type="entry name" value="HSP20-like chaperones"/>
    <property type="match status" value="1"/>
</dbReference>
<comment type="caution">
    <text evidence="4">The sequence shown here is derived from an EMBL/GenBank/DDBJ whole genome shotgun (WGS) entry which is preliminary data.</text>
</comment>
<dbReference type="InterPro" id="IPR002068">
    <property type="entry name" value="A-crystallin/Hsp20_dom"/>
</dbReference>
<protein>
    <submittedName>
        <fullName evidence="4">Heat shock protein Hsp20</fullName>
    </submittedName>
</protein>
<sequence length="145" mass="16916">MRDLFPELTNRRNGVAEFGPSLFEMMTDAFFKPMNMNTFKVDVQEDSDKYVVEADLPGFQKENIQVDFENDMLTIQATQNHEVEEKNEHGTYIRKERSTGSFIRRFTFNGVENENVKAKFKDGVLTIELPKSNQVKQNRNIIDIE</sequence>
<dbReference type="InterPro" id="IPR008978">
    <property type="entry name" value="HSP20-like_chaperone"/>
</dbReference>
<accession>A0AAX2CGQ9</accession>
<keyword evidence="4" id="KW-0346">Stress response</keyword>
<dbReference type="PANTHER" id="PTHR11527">
    <property type="entry name" value="HEAT-SHOCK PROTEIN 20 FAMILY MEMBER"/>
    <property type="match status" value="1"/>
</dbReference>
<evidence type="ECO:0000313" key="4">
    <source>
        <dbReference type="EMBL" id="SCL91369.1"/>
    </source>
</evidence>
<dbReference type="InterPro" id="IPR031107">
    <property type="entry name" value="Small_HSP"/>
</dbReference>
<gene>
    <name evidence="4" type="ORF">BCB44BAC_01866</name>
</gene>
<feature type="domain" description="SHSP" evidence="3">
    <location>
        <begin position="32"/>
        <end position="145"/>
    </location>
</feature>